<reference evidence="1 2" key="1">
    <citation type="submission" date="2020-03" db="EMBL/GenBank/DDBJ databases">
        <title>Nocardioides sp. nov., isolated from fish.</title>
        <authorList>
            <person name="Hyun D.-W."/>
            <person name="Bae J.-W."/>
        </authorList>
    </citation>
    <scope>NUCLEOTIDE SEQUENCE [LARGE SCALE GENOMIC DNA]</scope>
    <source>
        <strain evidence="1 2">HDW12A</strain>
    </source>
</reference>
<sequence>MTDAFAKHAAHLLKDIQDGPIRTGWHWLNYNFTPGTPEFVSVAHPTAMALAAGDAVMPGFAAEQVKRLESLGGTDRDMGHYRQIMSWYCEMLVIGHLASYQWPAEVTFAMEPVVGESEKNPEILIRLDDVGALGVEVKAPDLGRHQLNRKTNDWQLVGRVPADLADLDGGVTFPRDNPVKDFLISADAKFAGFRAADPAFRSVLVIVWDDFVNEPLTALMAPGSGLFTPNSFFQNNGKPVEFPNVDAALLVRHQHQVIEGLAGRKLGDGRQHLLDYGLPGQFPPPALVTNPFGQALPEEFLDSLHAVPAEKLSTAAEYNPSEIVMWFDTTPN</sequence>
<evidence type="ECO:0000313" key="2">
    <source>
        <dbReference type="Proteomes" id="UP000502035"/>
    </source>
</evidence>
<proteinExistence type="predicted"/>
<dbReference type="EMBL" id="CP049866">
    <property type="protein sequence ID" value="QIK74756.1"/>
    <property type="molecule type" value="Genomic_DNA"/>
</dbReference>
<name>A0A6G7YDJ9_9ACTN</name>
<dbReference type="AlphaFoldDB" id="A0A6G7YDJ9"/>
<dbReference type="Proteomes" id="UP000502035">
    <property type="component" value="Chromosome"/>
</dbReference>
<organism evidence="1 2">
    <name type="scientific">Nocardioides piscis</name>
    <dbReference type="NCBI Taxonomy" id="2714938"/>
    <lineage>
        <taxon>Bacteria</taxon>
        <taxon>Bacillati</taxon>
        <taxon>Actinomycetota</taxon>
        <taxon>Actinomycetes</taxon>
        <taxon>Propionibacteriales</taxon>
        <taxon>Nocardioidaceae</taxon>
        <taxon>Nocardioides</taxon>
    </lineage>
</organism>
<dbReference type="RefSeq" id="WP_166315295.1">
    <property type="nucleotide sequence ID" value="NZ_CP049866.1"/>
</dbReference>
<dbReference type="KEGG" id="npi:G7071_04260"/>
<evidence type="ECO:0000313" key="1">
    <source>
        <dbReference type="EMBL" id="QIK74756.1"/>
    </source>
</evidence>
<protein>
    <submittedName>
        <fullName evidence="1">Uncharacterized protein</fullName>
    </submittedName>
</protein>
<keyword evidence="2" id="KW-1185">Reference proteome</keyword>
<accession>A0A6G7YDJ9</accession>
<gene>
    <name evidence="1" type="ORF">G7071_04260</name>
</gene>